<sequence length="390" mass="43741">MTSRVRSAFPMIESRHYTPEHEIFRESVRRFINRECMPHREAWQEQCMVSRDIWRKAGELGMLCTKVDVAYGGGGGDLFHCLIVLEEQTRAGFGELAFYLHSDIIAPYIELYGTEEQRQRYLPKLASGEMITAIAMTEPGAGSDLQNISTNARRDGNGYLLNGRKTFISNAQLADLIVVAAKTDPAGAAKGMSLFLLETKDADGFALGRNLRKVGCKAQDTSELFFDDVRLPADALLGGVEGQGFYQLMERLPEERLIMAMSAVANMESALDETIVHAKEREMFGQRLIDFQNTRFTLAECKTMTTVARAYLEHSIDQFVEGQFDARDGAMAKWWTTDKCCEVIDECLQLFGGYGYIRETPIARRYADARLGRIAGGTNEIMKDLIGRSL</sequence>
<evidence type="ECO:0000256" key="6">
    <source>
        <dbReference type="ARBA" id="ARBA00023002"/>
    </source>
</evidence>
<evidence type="ECO:0000259" key="11">
    <source>
        <dbReference type="Pfam" id="PF00441"/>
    </source>
</evidence>
<evidence type="ECO:0000259" key="12">
    <source>
        <dbReference type="Pfam" id="PF02770"/>
    </source>
</evidence>
<evidence type="ECO:0000256" key="9">
    <source>
        <dbReference type="ARBA" id="ARBA00042660"/>
    </source>
</evidence>
<dbReference type="PROSITE" id="PS00073">
    <property type="entry name" value="ACYL_COA_DH_2"/>
    <property type="match status" value="1"/>
</dbReference>
<evidence type="ECO:0000256" key="10">
    <source>
        <dbReference type="RuleBase" id="RU362125"/>
    </source>
</evidence>
<comment type="cofactor">
    <cofactor evidence="1 10">
        <name>FAD</name>
        <dbReference type="ChEBI" id="CHEBI:57692"/>
    </cofactor>
</comment>
<evidence type="ECO:0000256" key="5">
    <source>
        <dbReference type="ARBA" id="ARBA00022827"/>
    </source>
</evidence>
<evidence type="ECO:0000256" key="4">
    <source>
        <dbReference type="ARBA" id="ARBA00022630"/>
    </source>
</evidence>
<keyword evidence="6 10" id="KW-0560">Oxidoreductase</keyword>
<dbReference type="InterPro" id="IPR009100">
    <property type="entry name" value="AcylCoA_DH/oxidase_NM_dom_sf"/>
</dbReference>
<dbReference type="GO" id="GO:0033539">
    <property type="term" value="P:fatty acid beta-oxidation using acyl-CoA dehydrogenase"/>
    <property type="evidence" value="ECO:0007669"/>
    <property type="project" value="TreeGrafter"/>
</dbReference>
<dbReference type="GO" id="GO:0050660">
    <property type="term" value="F:flavin adenine dinucleotide binding"/>
    <property type="evidence" value="ECO:0007669"/>
    <property type="project" value="InterPro"/>
</dbReference>
<evidence type="ECO:0000256" key="2">
    <source>
        <dbReference type="ARBA" id="ARBA00005102"/>
    </source>
</evidence>
<dbReference type="Proteomes" id="UP000564378">
    <property type="component" value="Unassembled WGS sequence"/>
</dbReference>
<dbReference type="InterPro" id="IPR006091">
    <property type="entry name" value="Acyl-CoA_Oxase/DH_mid-dom"/>
</dbReference>
<protein>
    <recommendedName>
        <fullName evidence="8">Acyl-[acyl-carrier-protein] dehydrogenase MbtN</fullName>
    </recommendedName>
    <alternativeName>
        <fullName evidence="9">Mycobactin synthase protein N</fullName>
    </alternativeName>
</protein>
<evidence type="ECO:0000313" key="14">
    <source>
        <dbReference type="EMBL" id="MBC2778942.1"/>
    </source>
</evidence>
<dbReference type="InterPro" id="IPR036250">
    <property type="entry name" value="AcylCo_DH-like_C"/>
</dbReference>
<gene>
    <name evidence="14" type="ORF">H6P80_15060</name>
</gene>
<dbReference type="Pfam" id="PF02771">
    <property type="entry name" value="Acyl-CoA_dh_N"/>
    <property type="match status" value="1"/>
</dbReference>
<dbReference type="GO" id="GO:0003995">
    <property type="term" value="F:acyl-CoA dehydrogenase activity"/>
    <property type="evidence" value="ECO:0007669"/>
    <property type="project" value="InterPro"/>
</dbReference>
<evidence type="ECO:0000256" key="8">
    <source>
        <dbReference type="ARBA" id="ARBA00040394"/>
    </source>
</evidence>
<dbReference type="InterPro" id="IPR046373">
    <property type="entry name" value="Acyl-CoA_Oxase/DH_mid-dom_sf"/>
</dbReference>
<dbReference type="SUPFAM" id="SSF56645">
    <property type="entry name" value="Acyl-CoA dehydrogenase NM domain-like"/>
    <property type="match status" value="1"/>
</dbReference>
<dbReference type="InterPro" id="IPR037069">
    <property type="entry name" value="AcylCoA_DH/ox_N_sf"/>
</dbReference>
<evidence type="ECO:0000256" key="1">
    <source>
        <dbReference type="ARBA" id="ARBA00001974"/>
    </source>
</evidence>
<dbReference type="InterPro" id="IPR013786">
    <property type="entry name" value="AcylCoA_DH/ox_N"/>
</dbReference>
<evidence type="ECO:0000256" key="7">
    <source>
        <dbReference type="ARBA" id="ARBA00037085"/>
    </source>
</evidence>
<dbReference type="EMBL" id="JACJVJ010000003">
    <property type="protein sequence ID" value="MBC2778942.1"/>
    <property type="molecule type" value="Genomic_DNA"/>
</dbReference>
<dbReference type="InterPro" id="IPR006089">
    <property type="entry name" value="Acyl-CoA_DH_CS"/>
</dbReference>
<comment type="similarity">
    <text evidence="3 10">Belongs to the acyl-CoA dehydrogenase family.</text>
</comment>
<dbReference type="Gene3D" id="1.20.140.10">
    <property type="entry name" value="Butyryl-CoA Dehydrogenase, subunit A, domain 3"/>
    <property type="match status" value="1"/>
</dbReference>
<comment type="function">
    <text evidence="7">Catalyzes the dehydrogenation at the alpha-beta position of ACP-bound acyl chains. This results in the introduction of a double bond in the lipidic chain, which is further transferred to the epsilon-amino group of lysine residue in the mycobactin core by MbtK.</text>
</comment>
<dbReference type="GO" id="GO:0005737">
    <property type="term" value="C:cytoplasm"/>
    <property type="evidence" value="ECO:0007669"/>
    <property type="project" value="TreeGrafter"/>
</dbReference>
<dbReference type="AlphaFoldDB" id="A0A842I145"/>
<evidence type="ECO:0000313" key="15">
    <source>
        <dbReference type="Proteomes" id="UP000564378"/>
    </source>
</evidence>
<dbReference type="Pfam" id="PF02770">
    <property type="entry name" value="Acyl-CoA_dh_M"/>
    <property type="match status" value="1"/>
</dbReference>
<keyword evidence="15" id="KW-1185">Reference proteome</keyword>
<dbReference type="FunFam" id="2.40.110.10:FF:000002">
    <property type="entry name" value="Acyl-CoA dehydrogenase fadE12"/>
    <property type="match status" value="1"/>
</dbReference>
<proteinExistence type="inferred from homology"/>
<evidence type="ECO:0000256" key="3">
    <source>
        <dbReference type="ARBA" id="ARBA00009347"/>
    </source>
</evidence>
<dbReference type="SUPFAM" id="SSF47203">
    <property type="entry name" value="Acyl-CoA dehydrogenase C-terminal domain-like"/>
    <property type="match status" value="1"/>
</dbReference>
<comment type="caution">
    <text evidence="14">The sequence shown here is derived from an EMBL/GenBank/DDBJ whole genome shotgun (WGS) entry which is preliminary data.</text>
</comment>
<dbReference type="PANTHER" id="PTHR48083:SF20">
    <property type="entry name" value="LONG-CHAIN SPECIFIC ACYL-COA DEHYDROGENASE, MITOCHONDRIAL"/>
    <property type="match status" value="1"/>
</dbReference>
<accession>A0A842I145</accession>
<name>A0A842I145_9SPHN</name>
<dbReference type="PANTHER" id="PTHR48083">
    <property type="entry name" value="MEDIUM-CHAIN SPECIFIC ACYL-COA DEHYDROGENASE, MITOCHONDRIAL-RELATED"/>
    <property type="match status" value="1"/>
</dbReference>
<dbReference type="InterPro" id="IPR009075">
    <property type="entry name" value="AcylCo_DH/oxidase_C"/>
</dbReference>
<dbReference type="Gene3D" id="1.10.540.10">
    <property type="entry name" value="Acyl-CoA dehydrogenase/oxidase, N-terminal domain"/>
    <property type="match status" value="1"/>
</dbReference>
<dbReference type="Pfam" id="PF00441">
    <property type="entry name" value="Acyl-CoA_dh_1"/>
    <property type="match status" value="1"/>
</dbReference>
<dbReference type="FunFam" id="1.20.140.10:FF:000001">
    <property type="entry name" value="Acyl-CoA dehydrogenase"/>
    <property type="match status" value="1"/>
</dbReference>
<dbReference type="InterPro" id="IPR050741">
    <property type="entry name" value="Acyl-CoA_dehydrogenase"/>
</dbReference>
<evidence type="ECO:0000259" key="13">
    <source>
        <dbReference type="Pfam" id="PF02771"/>
    </source>
</evidence>
<keyword evidence="5 10" id="KW-0274">FAD</keyword>
<keyword evidence="4 10" id="KW-0285">Flavoprotein</keyword>
<feature type="domain" description="Acyl-CoA dehydrogenase/oxidase C-terminal" evidence="11">
    <location>
        <begin position="242"/>
        <end position="390"/>
    </location>
</feature>
<reference evidence="14 15" key="1">
    <citation type="submission" date="2020-08" db="EMBL/GenBank/DDBJ databases">
        <title>Draft genome sequence of Parasphingopyxis sp. GrpM-11.</title>
        <authorList>
            <person name="Oh J."/>
            <person name="Roh D.-H."/>
        </authorList>
    </citation>
    <scope>NUCLEOTIDE SEQUENCE [LARGE SCALE GENOMIC DNA]</scope>
    <source>
        <strain evidence="14 15">GrpM-11</strain>
    </source>
</reference>
<dbReference type="Gene3D" id="2.40.110.10">
    <property type="entry name" value="Butyryl-CoA Dehydrogenase, subunit A, domain 2"/>
    <property type="match status" value="1"/>
</dbReference>
<organism evidence="14 15">
    <name type="scientific">Parasphingopyxis marina</name>
    <dbReference type="NCBI Taxonomy" id="2761622"/>
    <lineage>
        <taxon>Bacteria</taxon>
        <taxon>Pseudomonadati</taxon>
        <taxon>Pseudomonadota</taxon>
        <taxon>Alphaproteobacteria</taxon>
        <taxon>Sphingomonadales</taxon>
        <taxon>Sphingomonadaceae</taxon>
        <taxon>Parasphingopyxis</taxon>
    </lineage>
</organism>
<feature type="domain" description="Acyl-CoA dehydrogenase/oxidase N-terminal" evidence="13">
    <location>
        <begin position="18"/>
        <end position="129"/>
    </location>
</feature>
<feature type="domain" description="Acyl-CoA oxidase/dehydrogenase middle" evidence="12">
    <location>
        <begin position="133"/>
        <end position="229"/>
    </location>
</feature>
<comment type="pathway">
    <text evidence="2">Siderophore biosynthesis; mycobactin biosynthesis.</text>
</comment>